<comment type="caution">
    <text evidence="5">The sequence shown here is derived from an EMBL/GenBank/DDBJ whole genome shotgun (WGS) entry which is preliminary data.</text>
</comment>
<dbReference type="PANTHER" id="PTHR43132:SF2">
    <property type="entry name" value="ARSENICAL RESISTANCE OPERON REPRESSOR ARSR-RELATED"/>
    <property type="match status" value="1"/>
</dbReference>
<dbReference type="PANTHER" id="PTHR43132">
    <property type="entry name" value="ARSENICAL RESISTANCE OPERON REPRESSOR ARSR-RELATED"/>
    <property type="match status" value="1"/>
</dbReference>
<name>A0ABP7RW86_9BURK</name>
<gene>
    <name evidence="5" type="ORF">GCM10022279_28880</name>
</gene>
<dbReference type="SUPFAM" id="SSF46785">
    <property type="entry name" value="Winged helix' DNA-binding domain"/>
    <property type="match status" value="1"/>
</dbReference>
<dbReference type="Proteomes" id="UP001501627">
    <property type="component" value="Unassembled WGS sequence"/>
</dbReference>
<keyword evidence="3" id="KW-0804">Transcription</keyword>
<dbReference type="PROSITE" id="PS50987">
    <property type="entry name" value="HTH_ARSR_2"/>
    <property type="match status" value="1"/>
</dbReference>
<evidence type="ECO:0000259" key="4">
    <source>
        <dbReference type="PROSITE" id="PS50987"/>
    </source>
</evidence>
<dbReference type="Gene3D" id="1.10.10.10">
    <property type="entry name" value="Winged helix-like DNA-binding domain superfamily/Winged helix DNA-binding domain"/>
    <property type="match status" value="1"/>
</dbReference>
<dbReference type="InterPro" id="IPR036390">
    <property type="entry name" value="WH_DNA-bd_sf"/>
</dbReference>
<evidence type="ECO:0000256" key="2">
    <source>
        <dbReference type="ARBA" id="ARBA00023125"/>
    </source>
</evidence>
<protein>
    <submittedName>
        <fullName evidence="5">Helix-turn-helix domain-containing protein</fullName>
    </submittedName>
</protein>
<keyword evidence="6" id="KW-1185">Reference proteome</keyword>
<dbReference type="InterPro" id="IPR011991">
    <property type="entry name" value="ArsR-like_HTH"/>
</dbReference>
<dbReference type="Pfam" id="PF12840">
    <property type="entry name" value="HTH_20"/>
    <property type="match status" value="1"/>
</dbReference>
<organism evidence="5 6">
    <name type="scientific">Comamonas faecalis</name>
    <dbReference type="NCBI Taxonomy" id="1387849"/>
    <lineage>
        <taxon>Bacteria</taxon>
        <taxon>Pseudomonadati</taxon>
        <taxon>Pseudomonadota</taxon>
        <taxon>Betaproteobacteria</taxon>
        <taxon>Burkholderiales</taxon>
        <taxon>Comamonadaceae</taxon>
        <taxon>Comamonas</taxon>
    </lineage>
</organism>
<keyword evidence="1" id="KW-0805">Transcription regulation</keyword>
<dbReference type="EMBL" id="BAABBP010000033">
    <property type="protein sequence ID" value="GAA4003184.1"/>
    <property type="molecule type" value="Genomic_DNA"/>
</dbReference>
<dbReference type="SMART" id="SM00418">
    <property type="entry name" value="HTH_ARSR"/>
    <property type="match status" value="1"/>
</dbReference>
<dbReference type="InterPro" id="IPR051011">
    <property type="entry name" value="Metal_resp_trans_reg"/>
</dbReference>
<dbReference type="InterPro" id="IPR001845">
    <property type="entry name" value="HTH_ArsR_DNA-bd_dom"/>
</dbReference>
<proteinExistence type="predicted"/>
<evidence type="ECO:0000256" key="1">
    <source>
        <dbReference type="ARBA" id="ARBA00023015"/>
    </source>
</evidence>
<evidence type="ECO:0000256" key="3">
    <source>
        <dbReference type="ARBA" id="ARBA00023163"/>
    </source>
</evidence>
<evidence type="ECO:0000313" key="5">
    <source>
        <dbReference type="EMBL" id="GAA4003184.1"/>
    </source>
</evidence>
<keyword evidence="2" id="KW-0238">DNA-binding</keyword>
<dbReference type="CDD" id="cd00090">
    <property type="entry name" value="HTH_ARSR"/>
    <property type="match status" value="1"/>
</dbReference>
<evidence type="ECO:0000313" key="6">
    <source>
        <dbReference type="Proteomes" id="UP001501627"/>
    </source>
</evidence>
<dbReference type="InterPro" id="IPR036388">
    <property type="entry name" value="WH-like_DNA-bd_sf"/>
</dbReference>
<reference evidence="6" key="1">
    <citation type="journal article" date="2019" name="Int. J. Syst. Evol. Microbiol.">
        <title>The Global Catalogue of Microorganisms (GCM) 10K type strain sequencing project: providing services to taxonomists for standard genome sequencing and annotation.</title>
        <authorList>
            <consortium name="The Broad Institute Genomics Platform"/>
            <consortium name="The Broad Institute Genome Sequencing Center for Infectious Disease"/>
            <person name="Wu L."/>
            <person name="Ma J."/>
        </authorList>
    </citation>
    <scope>NUCLEOTIDE SEQUENCE [LARGE SCALE GENOMIC DNA]</scope>
    <source>
        <strain evidence="6">JCM 17561</strain>
    </source>
</reference>
<accession>A0ABP7RW86</accession>
<sequence>MYHQHMDETHAVSALAALAHLQRLRVFRALVVAGIEGLTPSVLADQLGVARNALSFHLKELAHASLVSVEQQGRNLIYRADFARMSGLLGYLTEHCCQGGVCDVCPPCGCAR</sequence>
<feature type="domain" description="HTH arsR-type" evidence="4">
    <location>
        <begin position="3"/>
        <end position="100"/>
    </location>
</feature>